<protein>
    <submittedName>
        <fullName evidence="1">Uncharacterized protein</fullName>
    </submittedName>
</protein>
<reference evidence="1 2" key="1">
    <citation type="submission" date="2011-07" db="EMBL/GenBank/DDBJ databases">
        <title>The Genome Sequence of Prevotella oulorum F0390.</title>
        <authorList>
            <consortium name="The Broad Institute Genome Sequencing Platform"/>
            <consortium name="The Broad Institute Genome Sequencing Center for Infectious Disease"/>
            <person name="Earl A."/>
            <person name="Ward D."/>
            <person name="Feldgarden M."/>
            <person name="Gevers D."/>
            <person name="Izard J."/>
            <person name="Ganesan A."/>
            <person name="Baranova O.V."/>
            <person name="Blanton J.M."/>
            <person name="Tanner A.C."/>
            <person name="Dewhirst F.E."/>
            <person name="Young S.K."/>
            <person name="Zeng Q."/>
            <person name="Gargeya S."/>
            <person name="Fitzgerald M."/>
            <person name="Haas B."/>
            <person name="Abouelleil A."/>
            <person name="Alvarado L."/>
            <person name="Arachchi H.M."/>
            <person name="Berlin A."/>
            <person name="Brown A."/>
            <person name="Chapman S.B."/>
            <person name="Chen Z."/>
            <person name="Dunbar C."/>
            <person name="Freedman E."/>
            <person name="Gearin G."/>
            <person name="Gellesch M."/>
            <person name="Goldberg J."/>
            <person name="Griggs A."/>
            <person name="Gujja S."/>
            <person name="Heiman D."/>
            <person name="Howarth C."/>
            <person name="Larson L."/>
            <person name="Lui A."/>
            <person name="MacDonald P.J.P."/>
            <person name="Mehta T."/>
            <person name="Montmayeur A."/>
            <person name="Murphy C."/>
            <person name="Neiman D."/>
            <person name="Pearson M."/>
            <person name="Priest M."/>
            <person name="Roberts A."/>
            <person name="Saif S."/>
            <person name="Shea T."/>
            <person name="Shenoy N."/>
            <person name="Sisk P."/>
            <person name="Stolte C."/>
            <person name="Sykes S."/>
            <person name="Wortman J."/>
            <person name="Nusbaum C."/>
            <person name="Birren B."/>
        </authorList>
    </citation>
    <scope>NUCLEOTIDE SEQUENCE [LARGE SCALE GENOMIC DNA]</scope>
    <source>
        <strain evidence="1 2">F0390</strain>
    </source>
</reference>
<proteinExistence type="predicted"/>
<dbReference type="AlphaFoldDB" id="G1WBJ9"/>
<keyword evidence="2" id="KW-1185">Reference proteome</keyword>
<organism evidence="1 2">
    <name type="scientific">Segatella oulorum F0390</name>
    <dbReference type="NCBI Taxonomy" id="702438"/>
    <lineage>
        <taxon>Bacteria</taxon>
        <taxon>Pseudomonadati</taxon>
        <taxon>Bacteroidota</taxon>
        <taxon>Bacteroidia</taxon>
        <taxon>Bacteroidales</taxon>
        <taxon>Prevotellaceae</taxon>
        <taxon>Segatella</taxon>
    </lineage>
</organism>
<evidence type="ECO:0000313" key="1">
    <source>
        <dbReference type="EMBL" id="EGV31453.1"/>
    </source>
</evidence>
<dbReference type="EMBL" id="ADGI01000044">
    <property type="protein sequence ID" value="EGV31453.1"/>
    <property type="molecule type" value="Genomic_DNA"/>
</dbReference>
<dbReference type="Proteomes" id="UP000005141">
    <property type="component" value="Unassembled WGS sequence"/>
</dbReference>
<name>G1WBJ9_9BACT</name>
<sequence>MSITKTREVFSLPNVHYAAFFYFHLLIYIRGSSTPSEHTAENIAKACTDVLRKFKTSLVCKKFYLL</sequence>
<accession>G1WBJ9</accession>
<dbReference type="HOGENOM" id="CLU_2827630_0_0_10"/>
<gene>
    <name evidence="1" type="ORF">HMPREF9431_01200</name>
</gene>
<comment type="caution">
    <text evidence="1">The sequence shown here is derived from an EMBL/GenBank/DDBJ whole genome shotgun (WGS) entry which is preliminary data.</text>
</comment>
<evidence type="ECO:0000313" key="2">
    <source>
        <dbReference type="Proteomes" id="UP000005141"/>
    </source>
</evidence>